<reference evidence="1 2" key="1">
    <citation type="submission" date="2012-08" db="EMBL/GenBank/DDBJ databases">
        <title>Oryza genome evolution.</title>
        <authorList>
            <person name="Wing R.A."/>
        </authorList>
    </citation>
    <scope>NUCLEOTIDE SEQUENCE</scope>
</reference>
<dbReference type="EnsemblPlants" id="LPERR01G39440.1">
    <property type="protein sequence ID" value="LPERR01G39440.1"/>
    <property type="gene ID" value="LPERR01G39440"/>
</dbReference>
<keyword evidence="2" id="KW-1185">Reference proteome</keyword>
<organism evidence="1 2">
    <name type="scientific">Leersia perrieri</name>
    <dbReference type="NCBI Taxonomy" id="77586"/>
    <lineage>
        <taxon>Eukaryota</taxon>
        <taxon>Viridiplantae</taxon>
        <taxon>Streptophyta</taxon>
        <taxon>Embryophyta</taxon>
        <taxon>Tracheophyta</taxon>
        <taxon>Spermatophyta</taxon>
        <taxon>Magnoliopsida</taxon>
        <taxon>Liliopsida</taxon>
        <taxon>Poales</taxon>
        <taxon>Poaceae</taxon>
        <taxon>BOP clade</taxon>
        <taxon>Oryzoideae</taxon>
        <taxon>Oryzeae</taxon>
        <taxon>Oryzinae</taxon>
        <taxon>Leersia</taxon>
    </lineage>
</organism>
<protein>
    <submittedName>
        <fullName evidence="1">Uncharacterized protein</fullName>
    </submittedName>
</protein>
<reference evidence="2" key="2">
    <citation type="submission" date="2013-12" db="EMBL/GenBank/DDBJ databases">
        <authorList>
            <person name="Yu Y."/>
            <person name="Lee S."/>
            <person name="de Baynast K."/>
            <person name="Wissotski M."/>
            <person name="Liu L."/>
            <person name="Talag J."/>
            <person name="Goicoechea J."/>
            <person name="Angelova A."/>
            <person name="Jetty R."/>
            <person name="Kudrna D."/>
            <person name="Golser W."/>
            <person name="Rivera L."/>
            <person name="Zhang J."/>
            <person name="Wing R."/>
        </authorList>
    </citation>
    <scope>NUCLEOTIDE SEQUENCE</scope>
</reference>
<dbReference type="AlphaFoldDB" id="A0A0D9VAP9"/>
<reference evidence="1" key="3">
    <citation type="submission" date="2015-04" db="UniProtKB">
        <authorList>
            <consortium name="EnsemblPlants"/>
        </authorList>
    </citation>
    <scope>IDENTIFICATION</scope>
</reference>
<name>A0A0D9VAP9_9ORYZ</name>
<evidence type="ECO:0000313" key="2">
    <source>
        <dbReference type="Proteomes" id="UP000032180"/>
    </source>
</evidence>
<dbReference type="HOGENOM" id="CLU_2743645_0_0_1"/>
<dbReference type="Gramene" id="LPERR01G39440.1">
    <property type="protein sequence ID" value="LPERR01G39440.1"/>
    <property type="gene ID" value="LPERR01G39440"/>
</dbReference>
<dbReference type="Proteomes" id="UP000032180">
    <property type="component" value="Chromosome 1"/>
</dbReference>
<sequence length="71" mass="7717">MVIAGGSKMKEEEQMTTATAARLTDDEMAFLEMVPLCSFTEFLTGSGVYSPRLCNNGGNMVSSVLDFRSKN</sequence>
<evidence type="ECO:0000313" key="1">
    <source>
        <dbReference type="EnsemblPlants" id="LPERR01G39440.1"/>
    </source>
</evidence>
<proteinExistence type="predicted"/>
<accession>A0A0D9VAP9</accession>